<keyword evidence="1" id="KW-0812">Transmembrane</keyword>
<feature type="chain" id="PRO_5019056624" evidence="2">
    <location>
        <begin position="21"/>
        <end position="206"/>
    </location>
</feature>
<dbReference type="Gene3D" id="2.60.120.260">
    <property type="entry name" value="Galactose-binding domain-like"/>
    <property type="match status" value="1"/>
</dbReference>
<proteinExistence type="predicted"/>
<feature type="domain" description="DUF642" evidence="3">
    <location>
        <begin position="22"/>
        <end position="168"/>
    </location>
</feature>
<reference evidence="4 5" key="1">
    <citation type="submission" date="2019-01" db="EMBL/GenBank/DDBJ databases">
        <authorList>
            <person name="Chen W.-M."/>
        </authorList>
    </citation>
    <scope>NUCLEOTIDE SEQUENCE [LARGE SCALE GENOMIC DNA]</scope>
    <source>
        <strain evidence="4 5">KYPC3</strain>
    </source>
</reference>
<evidence type="ECO:0000256" key="1">
    <source>
        <dbReference type="SAM" id="Phobius"/>
    </source>
</evidence>
<dbReference type="InterPro" id="IPR008979">
    <property type="entry name" value="Galactose-bd-like_sf"/>
</dbReference>
<accession>A0A437QMH7</accession>
<gene>
    <name evidence="4" type="ORF">EOE67_12740</name>
</gene>
<evidence type="ECO:0000313" key="5">
    <source>
        <dbReference type="Proteomes" id="UP000283077"/>
    </source>
</evidence>
<feature type="signal peptide" evidence="2">
    <location>
        <begin position="1"/>
        <end position="20"/>
    </location>
</feature>
<comment type="caution">
    <text evidence="4">The sequence shown here is derived from an EMBL/GenBank/DDBJ whole genome shotgun (WGS) entry which is preliminary data.</text>
</comment>
<dbReference type="SUPFAM" id="SSF49785">
    <property type="entry name" value="Galactose-binding domain-like"/>
    <property type="match status" value="1"/>
</dbReference>
<dbReference type="OrthoDB" id="5761316at2"/>
<sequence>MWVAAATLVTATFVTSSAQATLIVNGGFEANPLKNNQWSYFSADQVLGWEGSNVEIWHHLNGVLAPEGNHHAELNADGKNNGAWSIFQTFATTKGQLYDFSFYYRARANTNEAFEFSIGNVEALVQQHSTSAWNKFSGSFVANSTSSTIRFTSLNTGTVGNFIDDVVVTQAPSALKAEVPAAPTLAVLGLGLGLLALLFSRRQTKG</sequence>
<dbReference type="Proteomes" id="UP000283077">
    <property type="component" value="Unassembled WGS sequence"/>
</dbReference>
<evidence type="ECO:0000313" key="4">
    <source>
        <dbReference type="EMBL" id="RVU35746.1"/>
    </source>
</evidence>
<feature type="transmembrane region" description="Helical" evidence="1">
    <location>
        <begin position="181"/>
        <end position="200"/>
    </location>
</feature>
<evidence type="ECO:0000256" key="2">
    <source>
        <dbReference type="SAM" id="SignalP"/>
    </source>
</evidence>
<keyword evidence="1" id="KW-0472">Membrane</keyword>
<organism evidence="4 5">
    <name type="scientific">Rheinheimera riviphila</name>
    <dbReference type="NCBI Taxonomy" id="1834037"/>
    <lineage>
        <taxon>Bacteria</taxon>
        <taxon>Pseudomonadati</taxon>
        <taxon>Pseudomonadota</taxon>
        <taxon>Gammaproteobacteria</taxon>
        <taxon>Chromatiales</taxon>
        <taxon>Chromatiaceae</taxon>
        <taxon>Rheinheimera</taxon>
    </lineage>
</organism>
<dbReference type="AlphaFoldDB" id="A0A437QMH7"/>
<dbReference type="InterPro" id="IPR006946">
    <property type="entry name" value="DGR2-like_dom"/>
</dbReference>
<keyword evidence="2" id="KW-0732">Signal</keyword>
<dbReference type="Pfam" id="PF04862">
    <property type="entry name" value="DUF642"/>
    <property type="match status" value="1"/>
</dbReference>
<name>A0A437QMH7_9GAMM</name>
<keyword evidence="5" id="KW-1185">Reference proteome</keyword>
<protein>
    <submittedName>
        <fullName evidence="4">DUF642 domain-containing protein</fullName>
    </submittedName>
</protein>
<keyword evidence="1" id="KW-1133">Transmembrane helix</keyword>
<dbReference type="EMBL" id="SACS01000013">
    <property type="protein sequence ID" value="RVU35746.1"/>
    <property type="molecule type" value="Genomic_DNA"/>
</dbReference>
<evidence type="ECO:0000259" key="3">
    <source>
        <dbReference type="Pfam" id="PF04862"/>
    </source>
</evidence>